<dbReference type="InterPro" id="IPR019734">
    <property type="entry name" value="TPR_rpt"/>
</dbReference>
<accession>A0ABS5Z792</accession>
<dbReference type="PANTHER" id="PTHR44227:SF3">
    <property type="entry name" value="PROTEIN O-MANNOSYL-TRANSFERASE TMTC4"/>
    <property type="match status" value="1"/>
</dbReference>
<dbReference type="PANTHER" id="PTHR44227">
    <property type="match status" value="1"/>
</dbReference>
<feature type="repeat" description="TPR" evidence="3">
    <location>
        <begin position="132"/>
        <end position="165"/>
    </location>
</feature>
<reference evidence="5 6" key="1">
    <citation type="submission" date="2021-04" db="EMBL/GenBank/DDBJ databases">
        <authorList>
            <person name="Pira H."/>
            <person name="Risdian C."/>
            <person name="Wink J."/>
        </authorList>
    </citation>
    <scope>NUCLEOTIDE SEQUENCE [LARGE SCALE GENOMIC DNA]</scope>
    <source>
        <strain evidence="5 6">WH53</strain>
    </source>
</reference>
<keyword evidence="4" id="KW-0472">Membrane</keyword>
<proteinExistence type="predicted"/>
<feature type="transmembrane region" description="Helical" evidence="4">
    <location>
        <begin position="7"/>
        <end position="28"/>
    </location>
</feature>
<protein>
    <submittedName>
        <fullName evidence="5">Tetratricopeptide repeat protein</fullName>
    </submittedName>
</protein>
<dbReference type="EMBL" id="JAGSOY010000003">
    <property type="protein sequence ID" value="MBU2709926.1"/>
    <property type="molecule type" value="Genomic_DNA"/>
</dbReference>
<dbReference type="Gene3D" id="1.25.40.10">
    <property type="entry name" value="Tetratricopeptide repeat domain"/>
    <property type="match status" value="1"/>
</dbReference>
<evidence type="ECO:0000313" key="5">
    <source>
        <dbReference type="EMBL" id="MBU2709926.1"/>
    </source>
</evidence>
<gene>
    <name evidence="5" type="ORF">KCG35_02525</name>
</gene>
<dbReference type="RefSeq" id="WP_215818089.1">
    <property type="nucleotide sequence ID" value="NZ_JAGSOY010000003.1"/>
</dbReference>
<dbReference type="InterPro" id="IPR052346">
    <property type="entry name" value="O-mannosyl-transferase_TMTC"/>
</dbReference>
<evidence type="ECO:0000256" key="4">
    <source>
        <dbReference type="SAM" id="Phobius"/>
    </source>
</evidence>
<comment type="caution">
    <text evidence="5">The sequence shown here is derived from an EMBL/GenBank/DDBJ whole genome shotgun (WGS) entry which is preliminary data.</text>
</comment>
<keyword evidence="2 3" id="KW-0802">TPR repeat</keyword>
<sequence>MIKKRETIINVLFIFIGYNSILSSSIMASSFCGDLKNFYGPFDYTNPKHYQENLSIVEQYHFNDNIEYLQGGMSSNIMGDLTYTLRAFPNHHRALFTVIRYYTLLNTRHREKRYWSAECFLERALKFKPDDGIVHMLYGIYLHKKGKYTEALKKYQTALKYEPNNAELHYNIGLLYLKLKQYDKAYGHAQQAYTKNYPLQGLKNQLLNINLGGTTETVSYKGKQTD</sequence>
<dbReference type="Proteomes" id="UP000690515">
    <property type="component" value="Unassembled WGS sequence"/>
</dbReference>
<evidence type="ECO:0000256" key="3">
    <source>
        <dbReference type="PROSITE-ProRule" id="PRU00339"/>
    </source>
</evidence>
<evidence type="ECO:0000313" key="6">
    <source>
        <dbReference type="Proteomes" id="UP000690515"/>
    </source>
</evidence>
<dbReference type="Pfam" id="PF13414">
    <property type="entry name" value="TPR_11"/>
    <property type="match status" value="1"/>
</dbReference>
<dbReference type="SUPFAM" id="SSF48452">
    <property type="entry name" value="TPR-like"/>
    <property type="match status" value="1"/>
</dbReference>
<dbReference type="SMART" id="SM00028">
    <property type="entry name" value="TPR"/>
    <property type="match status" value="3"/>
</dbReference>
<keyword evidence="1" id="KW-0677">Repeat</keyword>
<keyword evidence="4" id="KW-0812">Transmembrane</keyword>
<evidence type="ECO:0000256" key="2">
    <source>
        <dbReference type="ARBA" id="ARBA00022803"/>
    </source>
</evidence>
<evidence type="ECO:0000256" key="1">
    <source>
        <dbReference type="ARBA" id="ARBA00022737"/>
    </source>
</evidence>
<name>A0ABS5Z792_9GAMM</name>
<dbReference type="InterPro" id="IPR011990">
    <property type="entry name" value="TPR-like_helical_dom_sf"/>
</dbReference>
<keyword evidence="4" id="KW-1133">Transmembrane helix</keyword>
<organism evidence="5 6">
    <name type="scientific">Zooshikella harenae</name>
    <dbReference type="NCBI Taxonomy" id="2827238"/>
    <lineage>
        <taxon>Bacteria</taxon>
        <taxon>Pseudomonadati</taxon>
        <taxon>Pseudomonadota</taxon>
        <taxon>Gammaproteobacteria</taxon>
        <taxon>Oceanospirillales</taxon>
        <taxon>Zooshikellaceae</taxon>
        <taxon>Zooshikella</taxon>
    </lineage>
</organism>
<keyword evidence="6" id="KW-1185">Reference proteome</keyword>
<dbReference type="PROSITE" id="PS50005">
    <property type="entry name" value="TPR"/>
    <property type="match status" value="1"/>
</dbReference>